<evidence type="ECO:0000313" key="3">
    <source>
        <dbReference type="EMBL" id="PFH33575.1"/>
    </source>
</evidence>
<evidence type="ECO:0000256" key="1">
    <source>
        <dbReference type="ARBA" id="ARBA00005701"/>
    </source>
</evidence>
<feature type="compositionally biased region" description="Polar residues" evidence="2">
    <location>
        <begin position="82"/>
        <end position="114"/>
    </location>
</feature>
<keyword evidence="4" id="KW-1185">Reference proteome</keyword>
<evidence type="ECO:0000313" key="4">
    <source>
        <dbReference type="Proteomes" id="UP000224006"/>
    </source>
</evidence>
<feature type="compositionally biased region" description="Polar residues" evidence="2">
    <location>
        <begin position="38"/>
        <end position="53"/>
    </location>
</feature>
<dbReference type="InterPro" id="IPR012875">
    <property type="entry name" value="SDHF4"/>
</dbReference>
<dbReference type="KEGG" id="bbes:BESB_077920"/>
<dbReference type="EMBL" id="NWUJ01000008">
    <property type="protein sequence ID" value="PFH33575.1"/>
    <property type="molecule type" value="Genomic_DNA"/>
</dbReference>
<name>A0A2A9M6G7_BESBE</name>
<dbReference type="OrthoDB" id="330732at2759"/>
<proteinExistence type="inferred from homology"/>
<dbReference type="RefSeq" id="XP_029217584.1">
    <property type="nucleotide sequence ID" value="XM_029366153.1"/>
</dbReference>
<feature type="region of interest" description="Disordered" evidence="2">
    <location>
        <begin position="74"/>
        <end position="116"/>
    </location>
</feature>
<sequence length="201" mass="21361">MVMVDRCQFPCSSRPASRVINKGKSRSALYKADEHQTGLATTGKGQLQRQEISSGRLRSHYSGFVRATQPAGQENVAAGGSEPQTSNGFVTPSTKNNDVGGSPLQQKGESSQTPRGMKIFRVNRPGSAKQVTTATSALEVVQKQAGSSPPVVHSGDKNVDIGKSAEACDGAPLAPEYGFKYKGPEPTMHGDWSHNGRVTDF</sequence>
<dbReference type="Proteomes" id="UP000224006">
    <property type="component" value="Chromosome VII"/>
</dbReference>
<dbReference type="VEuPathDB" id="ToxoDB:BESB_077920"/>
<dbReference type="GeneID" id="40312718"/>
<organism evidence="3 4">
    <name type="scientific">Besnoitia besnoiti</name>
    <name type="common">Apicomplexan protozoan</name>
    <dbReference type="NCBI Taxonomy" id="94643"/>
    <lineage>
        <taxon>Eukaryota</taxon>
        <taxon>Sar</taxon>
        <taxon>Alveolata</taxon>
        <taxon>Apicomplexa</taxon>
        <taxon>Conoidasida</taxon>
        <taxon>Coccidia</taxon>
        <taxon>Eucoccidiorida</taxon>
        <taxon>Eimeriorina</taxon>
        <taxon>Sarcocystidae</taxon>
        <taxon>Besnoitia</taxon>
    </lineage>
</organism>
<comment type="caution">
    <text evidence="3">The sequence shown here is derived from an EMBL/GenBank/DDBJ whole genome shotgun (WGS) entry which is preliminary data.</text>
</comment>
<accession>A0A2A9M6G7</accession>
<protein>
    <submittedName>
        <fullName evidence="3">Uncharacterized protein</fullName>
    </submittedName>
</protein>
<dbReference type="Pfam" id="PF07896">
    <property type="entry name" value="DUF1674"/>
    <property type="match status" value="1"/>
</dbReference>
<evidence type="ECO:0000256" key="2">
    <source>
        <dbReference type="SAM" id="MobiDB-lite"/>
    </source>
</evidence>
<comment type="similarity">
    <text evidence="1">Belongs to the SDHAF4 family.</text>
</comment>
<dbReference type="AlphaFoldDB" id="A0A2A9M6G7"/>
<gene>
    <name evidence="3" type="ORF">BESB_077920</name>
</gene>
<feature type="region of interest" description="Disordered" evidence="2">
    <location>
        <begin position="28"/>
        <end position="53"/>
    </location>
</feature>
<reference evidence="3 4" key="1">
    <citation type="submission" date="2017-09" db="EMBL/GenBank/DDBJ databases">
        <title>Genome sequencing of Besnoitia besnoiti strain Bb-Ger1.</title>
        <authorList>
            <person name="Schares G."/>
            <person name="Venepally P."/>
            <person name="Lorenzi H.A."/>
        </authorList>
    </citation>
    <scope>NUCLEOTIDE SEQUENCE [LARGE SCALE GENOMIC DNA]</scope>
    <source>
        <strain evidence="3 4">Bb-Ger1</strain>
    </source>
</reference>